<name>B1ZTQ2_OPITP</name>
<dbReference type="EMBL" id="CP001032">
    <property type="protein sequence ID" value="ACB74838.1"/>
    <property type="molecule type" value="Genomic_DNA"/>
</dbReference>
<dbReference type="eggNOG" id="COG1538">
    <property type="taxonomic scope" value="Bacteria"/>
</dbReference>
<dbReference type="KEGG" id="ote:Oter_1554"/>
<dbReference type="GO" id="GO:0015562">
    <property type="term" value="F:efflux transmembrane transporter activity"/>
    <property type="evidence" value="ECO:0007669"/>
    <property type="project" value="InterPro"/>
</dbReference>
<dbReference type="STRING" id="452637.Oter_1554"/>
<reference evidence="2 3" key="1">
    <citation type="journal article" date="2011" name="J. Bacteriol.">
        <title>Genome sequence of the verrucomicrobium Opitutus terrae PB90-1, an abundant inhabitant of rice paddy soil ecosystems.</title>
        <authorList>
            <person name="van Passel M.W."/>
            <person name="Kant R."/>
            <person name="Palva A."/>
            <person name="Copeland A."/>
            <person name="Lucas S."/>
            <person name="Lapidus A."/>
            <person name="Glavina del Rio T."/>
            <person name="Pitluck S."/>
            <person name="Goltsman E."/>
            <person name="Clum A."/>
            <person name="Sun H."/>
            <person name="Schmutz J."/>
            <person name="Larimer F.W."/>
            <person name="Land M.L."/>
            <person name="Hauser L."/>
            <person name="Kyrpides N."/>
            <person name="Mikhailova N."/>
            <person name="Richardson P.P."/>
            <person name="Janssen P.H."/>
            <person name="de Vos W.M."/>
            <person name="Smidt H."/>
        </authorList>
    </citation>
    <scope>NUCLEOTIDE SEQUENCE [LARGE SCALE GENOMIC DNA]</scope>
    <source>
        <strain evidence="3">DSM 11246 / JCM 15787 / PB90-1</strain>
    </source>
</reference>
<accession>B1ZTQ2</accession>
<dbReference type="PANTHER" id="PTHR30203:SF24">
    <property type="entry name" value="BLR4935 PROTEIN"/>
    <property type="match status" value="1"/>
</dbReference>
<gene>
    <name evidence="2" type="ordered locus">Oter_1554</name>
</gene>
<comment type="similarity">
    <text evidence="1">Belongs to the outer membrane factor (OMF) (TC 1.B.17) family.</text>
</comment>
<proteinExistence type="inferred from homology"/>
<evidence type="ECO:0000313" key="3">
    <source>
        <dbReference type="Proteomes" id="UP000007013"/>
    </source>
</evidence>
<dbReference type="Gene3D" id="1.20.1600.10">
    <property type="entry name" value="Outer membrane efflux proteins (OEP)"/>
    <property type="match status" value="1"/>
</dbReference>
<evidence type="ECO:0000256" key="1">
    <source>
        <dbReference type="ARBA" id="ARBA00007613"/>
    </source>
</evidence>
<evidence type="ECO:0000313" key="2">
    <source>
        <dbReference type="EMBL" id="ACB74838.1"/>
    </source>
</evidence>
<dbReference type="SUPFAM" id="SSF56954">
    <property type="entry name" value="Outer membrane efflux proteins (OEP)"/>
    <property type="match status" value="1"/>
</dbReference>
<sequence length="477" mass="51338">MGQSRSRFGRLGEPSLPFHTLVNTARRHSPQLLLAALLLALAGCSTAPMAGERAAREQLGRVAAAYRPSGHKPVLPVLGADSKLEDYVAFGVLNHPQVEAAYYDWRASVEAITPARAQPDPKLTFEADIADMLMTLMPGLMFDFMGAGKRAAMANEAAARSGVAYRAYVAAVLQTAAEVRKAWVELAYTTETLRLYTATLHNVDQSLQLAASEFSTGRGMVSFNEMVRLQNLVAEHHSHHAAFSDRRGAARARFKSALGLTRDEADPAWPESALQPTALPDEDTLWQRALAANPELGSMRAMVDIAVAEVGVANTTDRPDFAIGLMADVKADPLMYRPQASLSLPIWRDKIAATIAGAKARHDAAVARLTAEQLNLAAEIAQMLFMVREADRMIAYLDESALPNLERAAASAAAGYQSGMGGAAMIVDARHMALLMQLERAKALRERELAATDLLVVMAGEVPSAAPLLVQAPTAHR</sequence>
<dbReference type="Pfam" id="PF02321">
    <property type="entry name" value="OEP"/>
    <property type="match status" value="1"/>
</dbReference>
<dbReference type="PANTHER" id="PTHR30203">
    <property type="entry name" value="OUTER MEMBRANE CATION EFFLUX PROTEIN"/>
    <property type="match status" value="1"/>
</dbReference>
<dbReference type="HOGENOM" id="CLU_617969_0_0_0"/>
<protein>
    <submittedName>
        <fullName evidence="2">Outer membrane efflux protein</fullName>
    </submittedName>
</protein>
<keyword evidence="3" id="KW-1185">Reference proteome</keyword>
<dbReference type="Proteomes" id="UP000007013">
    <property type="component" value="Chromosome"/>
</dbReference>
<dbReference type="AlphaFoldDB" id="B1ZTQ2"/>
<dbReference type="InterPro" id="IPR010131">
    <property type="entry name" value="MdtP/NodT-like"/>
</dbReference>
<organism evidence="2 3">
    <name type="scientific">Opitutus terrae (strain DSM 11246 / JCM 15787 / PB90-1)</name>
    <dbReference type="NCBI Taxonomy" id="452637"/>
    <lineage>
        <taxon>Bacteria</taxon>
        <taxon>Pseudomonadati</taxon>
        <taxon>Verrucomicrobiota</taxon>
        <taxon>Opitutia</taxon>
        <taxon>Opitutales</taxon>
        <taxon>Opitutaceae</taxon>
        <taxon>Opitutus</taxon>
    </lineage>
</organism>
<dbReference type="InterPro" id="IPR003423">
    <property type="entry name" value="OMP_efflux"/>
</dbReference>